<keyword evidence="4" id="KW-0547">Nucleotide-binding</keyword>
<evidence type="ECO:0000256" key="5">
    <source>
        <dbReference type="ARBA" id="ARBA00022840"/>
    </source>
</evidence>
<feature type="transmembrane region" description="Helical" evidence="8">
    <location>
        <begin position="53"/>
        <end position="74"/>
    </location>
</feature>
<dbReference type="Gene3D" id="3.40.50.300">
    <property type="entry name" value="P-loop containing nucleotide triphosphate hydrolases"/>
    <property type="match status" value="1"/>
</dbReference>
<dbReference type="FunFam" id="3.40.50.300:FF:000287">
    <property type="entry name" value="Multidrug ABC transporter ATP-binding protein"/>
    <property type="match status" value="1"/>
</dbReference>
<comment type="subcellular location">
    <subcellularLocation>
        <location evidence="1">Cell membrane</location>
        <topology evidence="1">Multi-pass membrane protein</topology>
    </subcellularLocation>
</comment>
<keyword evidence="6 8" id="KW-1133">Transmembrane helix</keyword>
<evidence type="ECO:0000256" key="6">
    <source>
        <dbReference type="ARBA" id="ARBA00022989"/>
    </source>
</evidence>
<evidence type="ECO:0000256" key="4">
    <source>
        <dbReference type="ARBA" id="ARBA00022741"/>
    </source>
</evidence>
<dbReference type="RefSeq" id="WP_155935255.1">
    <property type="nucleotide sequence ID" value="NZ_WODC01000009.1"/>
</dbReference>
<dbReference type="Proteomes" id="UP000461162">
    <property type="component" value="Unassembled WGS sequence"/>
</dbReference>
<dbReference type="InterPro" id="IPR027417">
    <property type="entry name" value="P-loop_NTPase"/>
</dbReference>
<dbReference type="AlphaFoldDB" id="A0A7K1KQX4"/>
<name>A0A7K1KQX4_9BACT</name>
<keyword evidence="7 8" id="KW-0472">Membrane</keyword>
<evidence type="ECO:0000256" key="8">
    <source>
        <dbReference type="SAM" id="Phobius"/>
    </source>
</evidence>
<proteinExistence type="predicted"/>
<dbReference type="PANTHER" id="PTHR24221">
    <property type="entry name" value="ATP-BINDING CASSETTE SUB-FAMILY B"/>
    <property type="match status" value="1"/>
</dbReference>
<dbReference type="Gene3D" id="1.20.1560.10">
    <property type="entry name" value="ABC transporter type 1, transmembrane domain"/>
    <property type="match status" value="1"/>
</dbReference>
<dbReference type="GO" id="GO:0005524">
    <property type="term" value="F:ATP binding"/>
    <property type="evidence" value="ECO:0007669"/>
    <property type="project" value="UniProtKB-KW"/>
</dbReference>
<dbReference type="Pfam" id="PF00005">
    <property type="entry name" value="ABC_tran"/>
    <property type="match status" value="1"/>
</dbReference>
<keyword evidence="3 8" id="KW-0812">Transmembrane</keyword>
<evidence type="ECO:0000313" key="11">
    <source>
        <dbReference type="EMBL" id="MUM78477.1"/>
    </source>
</evidence>
<dbReference type="InterPro" id="IPR039421">
    <property type="entry name" value="Type_1_exporter"/>
</dbReference>
<comment type="caution">
    <text evidence="11">The sequence shown here is derived from an EMBL/GenBank/DDBJ whole genome shotgun (WGS) entry which is preliminary data.</text>
</comment>
<evidence type="ECO:0000256" key="1">
    <source>
        <dbReference type="ARBA" id="ARBA00004651"/>
    </source>
</evidence>
<dbReference type="InterPro" id="IPR003439">
    <property type="entry name" value="ABC_transporter-like_ATP-bd"/>
</dbReference>
<protein>
    <submittedName>
        <fullName evidence="11">ATP-binding cassette domain-containing protein</fullName>
    </submittedName>
</protein>
<dbReference type="SUPFAM" id="SSF90123">
    <property type="entry name" value="ABC transporter transmembrane region"/>
    <property type="match status" value="1"/>
</dbReference>
<dbReference type="GO" id="GO:0005886">
    <property type="term" value="C:plasma membrane"/>
    <property type="evidence" value="ECO:0007669"/>
    <property type="project" value="UniProtKB-SubCell"/>
</dbReference>
<dbReference type="PROSITE" id="PS50893">
    <property type="entry name" value="ABC_TRANSPORTER_2"/>
    <property type="match status" value="1"/>
</dbReference>
<evidence type="ECO:0000259" key="10">
    <source>
        <dbReference type="PROSITE" id="PS50929"/>
    </source>
</evidence>
<dbReference type="SMART" id="SM00382">
    <property type="entry name" value="AAA"/>
    <property type="match status" value="1"/>
</dbReference>
<dbReference type="Pfam" id="PF00664">
    <property type="entry name" value="ABC_membrane"/>
    <property type="match status" value="1"/>
</dbReference>
<gene>
    <name evidence="11" type="ORF">GKC30_12610</name>
</gene>
<evidence type="ECO:0000256" key="3">
    <source>
        <dbReference type="ARBA" id="ARBA00022692"/>
    </source>
</evidence>
<dbReference type="InterPro" id="IPR036640">
    <property type="entry name" value="ABC1_TM_sf"/>
</dbReference>
<evidence type="ECO:0000256" key="7">
    <source>
        <dbReference type="ARBA" id="ARBA00023136"/>
    </source>
</evidence>
<accession>A0A7K1KQX4</accession>
<dbReference type="PANTHER" id="PTHR24221:SF397">
    <property type="entry name" value="ABC TRANSPORTER, ATP-BINDING TRANSMEMBRANE PROTEIN"/>
    <property type="match status" value="1"/>
</dbReference>
<keyword evidence="2" id="KW-0813">Transport</keyword>
<reference evidence="11 12" key="1">
    <citation type="submission" date="2019-11" db="EMBL/GenBank/DDBJ databases">
        <title>Pseudodesulfovibrio alkaliphilus, sp. nov., an alkaliphilic sulfate-reducing bacteria from mud volcano of Taman peninsula, Russia.</title>
        <authorList>
            <person name="Frolova A."/>
            <person name="Merkel A.Y."/>
            <person name="Slobodkin A.I."/>
        </authorList>
    </citation>
    <scope>NUCLEOTIDE SEQUENCE [LARGE SCALE GENOMIC DNA]</scope>
    <source>
        <strain evidence="11 12">F-1</strain>
    </source>
</reference>
<feature type="domain" description="ABC transmembrane type-1" evidence="10">
    <location>
        <begin position="20"/>
        <end position="297"/>
    </location>
</feature>
<feature type="transmembrane region" description="Helical" evidence="8">
    <location>
        <begin position="242"/>
        <end position="262"/>
    </location>
</feature>
<dbReference type="PROSITE" id="PS00211">
    <property type="entry name" value="ABC_TRANSPORTER_1"/>
    <property type="match status" value="1"/>
</dbReference>
<feature type="transmembrane region" description="Helical" evidence="8">
    <location>
        <begin position="131"/>
        <end position="150"/>
    </location>
</feature>
<dbReference type="PROSITE" id="PS50929">
    <property type="entry name" value="ABC_TM1F"/>
    <property type="match status" value="1"/>
</dbReference>
<evidence type="ECO:0000256" key="2">
    <source>
        <dbReference type="ARBA" id="ARBA00022448"/>
    </source>
</evidence>
<sequence>MLKTLRLTVDSVSAFIGPTALSFFAQFSQGLAYLACFFLLASVLDGQFSDMELTLYSALLLLAVISFYCTFYAFSSLSLKQGYALAAALRDKLAKHMKTLPLASFRKHDTATLSGNFLHDMMETELVYSTYIYDIVATASIIVIFGGAFLGVDTTLGLVVLGTSLAAFPVLLYSIRQVERDSKTMVQGRALADKTLLEYLNGIGELKATGMTGTRFTPWVKANDRYKTFNLAAEIRFGKLGYCYLALLEFSFVITMLAAAYLYIESSISLTVFLFFMLLCGRYYEPMLEISMLLSEVRYCFASVKRIASTLDEKPLPYAPGFAEPRSHEVSFDSVHFAYGEREVLHDISFTMPEGTVTALVGESGSGKTTTANLLLRFMDVCSGSIRIGGTDVRTFAQEDLYKRFSVVFQDVYLFNDTIMNNIRIAKPSATDEEVIEAAKQSCCHEFIMELERQYETCAGEKGARLSGGERQRIAIARAILKDAPLLILDEATASVDPQNELQIQQGLTNLTRGKTLLVIAHRLSTIQKAHQILVLKSGAVAERGTHTELLAQQGIYDNLWKQQNELRSWTLT</sequence>
<dbReference type="InterPro" id="IPR003593">
    <property type="entry name" value="AAA+_ATPase"/>
</dbReference>
<evidence type="ECO:0000259" key="9">
    <source>
        <dbReference type="PROSITE" id="PS50893"/>
    </source>
</evidence>
<keyword evidence="5 11" id="KW-0067">ATP-binding</keyword>
<feature type="domain" description="ABC transporter" evidence="9">
    <location>
        <begin position="330"/>
        <end position="563"/>
    </location>
</feature>
<dbReference type="EMBL" id="WODC01000009">
    <property type="protein sequence ID" value="MUM78477.1"/>
    <property type="molecule type" value="Genomic_DNA"/>
</dbReference>
<dbReference type="GO" id="GO:0034040">
    <property type="term" value="F:ATPase-coupled lipid transmembrane transporter activity"/>
    <property type="evidence" value="ECO:0007669"/>
    <property type="project" value="TreeGrafter"/>
</dbReference>
<evidence type="ECO:0000313" key="12">
    <source>
        <dbReference type="Proteomes" id="UP000461162"/>
    </source>
</evidence>
<keyword evidence="12" id="KW-1185">Reference proteome</keyword>
<dbReference type="GO" id="GO:0140359">
    <property type="term" value="F:ABC-type transporter activity"/>
    <property type="evidence" value="ECO:0007669"/>
    <property type="project" value="InterPro"/>
</dbReference>
<feature type="transmembrane region" description="Helical" evidence="8">
    <location>
        <begin position="12"/>
        <end position="41"/>
    </location>
</feature>
<organism evidence="11 12">
    <name type="scientific">Pseudodesulfovibrio alkaliphilus</name>
    <dbReference type="NCBI Taxonomy" id="2661613"/>
    <lineage>
        <taxon>Bacteria</taxon>
        <taxon>Pseudomonadati</taxon>
        <taxon>Thermodesulfobacteriota</taxon>
        <taxon>Desulfovibrionia</taxon>
        <taxon>Desulfovibrionales</taxon>
        <taxon>Desulfovibrionaceae</taxon>
    </lineage>
</organism>
<dbReference type="InterPro" id="IPR017871">
    <property type="entry name" value="ABC_transporter-like_CS"/>
</dbReference>
<dbReference type="GO" id="GO:0016887">
    <property type="term" value="F:ATP hydrolysis activity"/>
    <property type="evidence" value="ECO:0007669"/>
    <property type="project" value="InterPro"/>
</dbReference>
<dbReference type="SUPFAM" id="SSF52540">
    <property type="entry name" value="P-loop containing nucleoside triphosphate hydrolases"/>
    <property type="match status" value="1"/>
</dbReference>
<feature type="transmembrane region" description="Helical" evidence="8">
    <location>
        <begin position="156"/>
        <end position="175"/>
    </location>
</feature>
<dbReference type="InterPro" id="IPR011527">
    <property type="entry name" value="ABC1_TM_dom"/>
</dbReference>